<sequence length="91" mass="10221">MSEHPLATLLNHTHRSLPATRQGAVAIKKLEMAITPYPAYFREVQLNALEEIRESHPEAAEQIEHALESAQQALELHCNGLRMVAKLLNND</sequence>
<reference evidence="1 2" key="1">
    <citation type="submission" date="2020-04" db="EMBL/GenBank/DDBJ databases">
        <title>Whole-genome sequencing of Vibrio spp. from China reveals different genetic environments of blaCTX-M-14 among diverse lineages.</title>
        <authorList>
            <person name="Zheng Z."/>
            <person name="Ye L."/>
            <person name="Chen S."/>
        </authorList>
    </citation>
    <scope>NUCLEOTIDE SEQUENCE [LARGE SCALE GENOMIC DNA]</scope>
    <source>
        <strain evidence="1 2">Vb1636</strain>
    </source>
</reference>
<evidence type="ECO:0000313" key="2">
    <source>
        <dbReference type="Proteomes" id="UP000565155"/>
    </source>
</evidence>
<dbReference type="Proteomes" id="UP000565155">
    <property type="component" value="Unassembled WGS sequence"/>
</dbReference>
<organism evidence="1 2">
    <name type="scientific">Vibrio alginolyticus</name>
    <dbReference type="NCBI Taxonomy" id="663"/>
    <lineage>
        <taxon>Bacteria</taxon>
        <taxon>Pseudomonadati</taxon>
        <taxon>Pseudomonadota</taxon>
        <taxon>Gammaproteobacteria</taxon>
        <taxon>Vibrionales</taxon>
        <taxon>Vibrionaceae</taxon>
        <taxon>Vibrio</taxon>
    </lineage>
</organism>
<proteinExistence type="predicted"/>
<name>A0A7Y0MZF5_VIBAL</name>
<protein>
    <submittedName>
        <fullName evidence="1">Uncharacterized protein</fullName>
    </submittedName>
</protein>
<dbReference type="AlphaFoldDB" id="A0A7Y0MZF5"/>
<accession>A0A7Y0MZF5</accession>
<dbReference type="RefSeq" id="WP_169629095.1">
    <property type="nucleotide sequence ID" value="NZ_JABCMA010000039.1"/>
</dbReference>
<gene>
    <name evidence="1" type="ORF">HKB35_21715</name>
</gene>
<comment type="caution">
    <text evidence="1">The sequence shown here is derived from an EMBL/GenBank/DDBJ whole genome shotgun (WGS) entry which is preliminary data.</text>
</comment>
<evidence type="ECO:0000313" key="1">
    <source>
        <dbReference type="EMBL" id="NMR76233.1"/>
    </source>
</evidence>
<dbReference type="EMBL" id="JABCMA010000039">
    <property type="protein sequence ID" value="NMR76233.1"/>
    <property type="molecule type" value="Genomic_DNA"/>
</dbReference>